<evidence type="ECO:0000313" key="6">
    <source>
        <dbReference type="EMBL" id="GJT46088.1"/>
    </source>
</evidence>
<gene>
    <name evidence="6" type="ORF">Tco_0954803</name>
</gene>
<feature type="transmembrane region" description="Helical" evidence="5">
    <location>
        <begin position="197"/>
        <end position="221"/>
    </location>
</feature>
<dbReference type="PANTHER" id="PTHR31218">
    <property type="entry name" value="WAT1-RELATED PROTEIN"/>
    <property type="match status" value="1"/>
</dbReference>
<feature type="compositionally biased region" description="Acidic residues" evidence="4">
    <location>
        <begin position="246"/>
        <end position="260"/>
    </location>
</feature>
<evidence type="ECO:0000256" key="3">
    <source>
        <dbReference type="ARBA" id="ARBA00023136"/>
    </source>
</evidence>
<sequence length="384" mass="42584">MAFLFLGPNRLASPRVNGYLVKASSNPFTFYDSPLPGVNTPWDVMRIICNPELMDVAEVVQSWYVVPTGRVIATVSIKVPTGRLRLIALAMICVSRQNEVVSVSLDFPANLEPSSSLRQTGVSLIVSFFKVLNELRFGATRMDKFVVEDKLETLEPVDLVVKQPAGRQLYCDATFEICILRERPVVDQNLFYAGMKYITTTFAVAMGNIIPAMTFLMAWACMLEKVNIKKMHNIRKIVGTLVTAGEEPEEEPKEGTEEVTEVSPITPPPLSESSSDSEFTALITTNRTAENAATRVGVNGIRGRINAYDIDLAFIEQDATRTSDDVLALQEGRARDQESMRKLERRVDVLEGVVEARPNESIDFLAVYEDAQRSEPQGPPDGSQ</sequence>
<evidence type="ECO:0000256" key="4">
    <source>
        <dbReference type="SAM" id="MobiDB-lite"/>
    </source>
</evidence>
<evidence type="ECO:0000313" key="7">
    <source>
        <dbReference type="Proteomes" id="UP001151760"/>
    </source>
</evidence>
<accession>A0ABQ5E5H2</accession>
<protein>
    <submittedName>
        <fullName evidence="6">WAT1-related protein</fullName>
    </submittedName>
</protein>
<proteinExistence type="predicted"/>
<dbReference type="Proteomes" id="UP001151760">
    <property type="component" value="Unassembled WGS sequence"/>
</dbReference>
<keyword evidence="3 5" id="KW-0472">Membrane</keyword>
<feature type="region of interest" description="Disordered" evidence="4">
    <location>
        <begin position="244"/>
        <end position="277"/>
    </location>
</feature>
<dbReference type="InterPro" id="IPR030184">
    <property type="entry name" value="WAT1-related"/>
</dbReference>
<keyword evidence="2 5" id="KW-1133">Transmembrane helix</keyword>
<keyword evidence="7" id="KW-1185">Reference proteome</keyword>
<reference evidence="6" key="2">
    <citation type="submission" date="2022-01" db="EMBL/GenBank/DDBJ databases">
        <authorList>
            <person name="Yamashiro T."/>
            <person name="Shiraishi A."/>
            <person name="Satake H."/>
            <person name="Nakayama K."/>
        </authorList>
    </citation>
    <scope>NUCLEOTIDE SEQUENCE</scope>
</reference>
<name>A0ABQ5E5H2_9ASTR</name>
<evidence type="ECO:0000256" key="1">
    <source>
        <dbReference type="ARBA" id="ARBA00022692"/>
    </source>
</evidence>
<evidence type="ECO:0000256" key="5">
    <source>
        <dbReference type="SAM" id="Phobius"/>
    </source>
</evidence>
<keyword evidence="1 5" id="KW-0812">Transmembrane</keyword>
<evidence type="ECO:0000256" key="2">
    <source>
        <dbReference type="ARBA" id="ARBA00022989"/>
    </source>
</evidence>
<dbReference type="EMBL" id="BQNB010015955">
    <property type="protein sequence ID" value="GJT46088.1"/>
    <property type="molecule type" value="Genomic_DNA"/>
</dbReference>
<reference evidence="6" key="1">
    <citation type="journal article" date="2022" name="Int. J. Mol. Sci.">
        <title>Draft Genome of Tanacetum Coccineum: Genomic Comparison of Closely Related Tanacetum-Family Plants.</title>
        <authorList>
            <person name="Yamashiro T."/>
            <person name="Shiraishi A."/>
            <person name="Nakayama K."/>
            <person name="Satake H."/>
        </authorList>
    </citation>
    <scope>NUCLEOTIDE SEQUENCE</scope>
</reference>
<organism evidence="6 7">
    <name type="scientific">Tanacetum coccineum</name>
    <dbReference type="NCBI Taxonomy" id="301880"/>
    <lineage>
        <taxon>Eukaryota</taxon>
        <taxon>Viridiplantae</taxon>
        <taxon>Streptophyta</taxon>
        <taxon>Embryophyta</taxon>
        <taxon>Tracheophyta</taxon>
        <taxon>Spermatophyta</taxon>
        <taxon>Magnoliopsida</taxon>
        <taxon>eudicotyledons</taxon>
        <taxon>Gunneridae</taxon>
        <taxon>Pentapetalae</taxon>
        <taxon>asterids</taxon>
        <taxon>campanulids</taxon>
        <taxon>Asterales</taxon>
        <taxon>Asteraceae</taxon>
        <taxon>Asteroideae</taxon>
        <taxon>Anthemideae</taxon>
        <taxon>Anthemidinae</taxon>
        <taxon>Tanacetum</taxon>
    </lineage>
</organism>
<comment type="caution">
    <text evidence="6">The sequence shown here is derived from an EMBL/GenBank/DDBJ whole genome shotgun (WGS) entry which is preliminary data.</text>
</comment>